<dbReference type="SUPFAM" id="SSF47413">
    <property type="entry name" value="lambda repressor-like DNA-binding domains"/>
    <property type="match status" value="1"/>
</dbReference>
<sequence>MKYSYCEVYVKRILPAIRILIAKELLEKYGYTQLGISKLLGVSQPFLNYYISGRRRPKYIVVLERDPLIRDIVKKEVDCLVKRKCTNITPCDLCTELRMKGIESILNLLGINPKDIIYPECIFQG</sequence>
<dbReference type="GeneID" id="4907970"/>
<dbReference type="EMBL" id="CP000575">
    <property type="protein sequence ID" value="ABN69786.1"/>
    <property type="molecule type" value="Genomic_DNA"/>
</dbReference>
<dbReference type="RefSeq" id="WP_011838977.1">
    <property type="nucleotide sequence ID" value="NC_009033.1"/>
</dbReference>
<dbReference type="HOGENOM" id="CLU_133047_2_0_2"/>
<dbReference type="KEGG" id="smr:Smar_0682"/>
<dbReference type="Proteomes" id="UP000000254">
    <property type="component" value="Chromosome"/>
</dbReference>
<keyword evidence="3" id="KW-1185">Reference proteome</keyword>
<dbReference type="Pfam" id="PF01381">
    <property type="entry name" value="HTH_3"/>
    <property type="match status" value="1"/>
</dbReference>
<dbReference type="InterPro" id="IPR001387">
    <property type="entry name" value="Cro/C1-type_HTH"/>
</dbReference>
<evidence type="ECO:0000313" key="3">
    <source>
        <dbReference type="Proteomes" id="UP000000254"/>
    </source>
</evidence>
<dbReference type="GO" id="GO:0003677">
    <property type="term" value="F:DNA binding"/>
    <property type="evidence" value="ECO:0007669"/>
    <property type="project" value="InterPro"/>
</dbReference>
<name>A3DMC6_STAMF</name>
<gene>
    <name evidence="2" type="ordered locus">Smar_0682</name>
</gene>
<dbReference type="PROSITE" id="PS50943">
    <property type="entry name" value="HTH_CROC1"/>
    <property type="match status" value="1"/>
</dbReference>
<reference evidence="2 3" key="2">
    <citation type="journal article" date="2009" name="Stand. Genomic Sci.">
        <title>Complete genome sequence of Staphylothermus marinus Stetter and Fiala 1986 type strain F1.</title>
        <authorList>
            <person name="Anderson I.J."/>
            <person name="Sun H."/>
            <person name="Lapidus A."/>
            <person name="Copeland A."/>
            <person name="Glavina Del Rio T."/>
            <person name="Tice H."/>
            <person name="Dalin E."/>
            <person name="Lucas S."/>
            <person name="Barry K."/>
            <person name="Land M."/>
            <person name="Richardson P."/>
            <person name="Huber H."/>
            <person name="Kyrpides N.C."/>
        </authorList>
    </citation>
    <scope>NUCLEOTIDE SEQUENCE [LARGE SCALE GENOMIC DNA]</scope>
    <source>
        <strain evidence="3">ATCC 43588 / DSM 3639 / JCM 9404 / F1</strain>
    </source>
</reference>
<feature type="domain" description="HTH cro/C1-type" evidence="1">
    <location>
        <begin position="23"/>
        <end position="58"/>
    </location>
</feature>
<evidence type="ECO:0000259" key="1">
    <source>
        <dbReference type="PROSITE" id="PS50943"/>
    </source>
</evidence>
<proteinExistence type="predicted"/>
<evidence type="ECO:0000313" key="2">
    <source>
        <dbReference type="EMBL" id="ABN69786.1"/>
    </source>
</evidence>
<accession>A3DMC6</accession>
<dbReference type="CDD" id="cd00093">
    <property type="entry name" value="HTH_XRE"/>
    <property type="match status" value="1"/>
</dbReference>
<dbReference type="PANTHER" id="PTHR40730">
    <property type="entry name" value="TRANSCRIPTIONAL REGULATOR PROTEIN-LIKE PROTEIN"/>
    <property type="match status" value="1"/>
</dbReference>
<reference evidence="3" key="1">
    <citation type="journal article" date="2009" name="BMC Genomics">
        <title>The complete genome sequence of Staphylothermus marinus reveals differences in sulfur metabolism among heterotrophic Crenarchaeota.</title>
        <authorList>
            <person name="Anderson I.J."/>
            <person name="Dharmarajan L."/>
            <person name="Rodriguez J."/>
            <person name="Hooper S."/>
            <person name="Porat I."/>
            <person name="Ulrich L.E."/>
            <person name="Elkins J.G."/>
            <person name="Mavromatis K."/>
            <person name="Sun H."/>
            <person name="Land M."/>
            <person name="Lapidus A."/>
            <person name="Lucas S."/>
            <person name="Barry K."/>
            <person name="Huber H."/>
            <person name="Zhulin I.B."/>
            <person name="Whitman W.B."/>
            <person name="Mukhopadhyay B."/>
            <person name="Woese C."/>
            <person name="Bristow J."/>
            <person name="Kyrpides N."/>
        </authorList>
    </citation>
    <scope>NUCLEOTIDE SEQUENCE [LARGE SCALE GENOMIC DNA]</scope>
    <source>
        <strain evidence="3">ATCC 43588 / DSM 3639 / JCM 9404 / F1</strain>
    </source>
</reference>
<dbReference type="AlphaFoldDB" id="A3DMC6"/>
<dbReference type="eggNOG" id="arCOG00017">
    <property type="taxonomic scope" value="Archaea"/>
</dbReference>
<organism evidence="2 3">
    <name type="scientific">Staphylothermus marinus (strain ATCC 43588 / DSM 3639 / JCM 9404 / F1)</name>
    <dbReference type="NCBI Taxonomy" id="399550"/>
    <lineage>
        <taxon>Archaea</taxon>
        <taxon>Thermoproteota</taxon>
        <taxon>Thermoprotei</taxon>
        <taxon>Desulfurococcales</taxon>
        <taxon>Desulfurococcaceae</taxon>
        <taxon>Staphylothermus</taxon>
    </lineage>
</organism>
<dbReference type="InterPro" id="IPR010982">
    <property type="entry name" value="Lambda_DNA-bd_dom_sf"/>
</dbReference>
<protein>
    <submittedName>
        <fullName evidence="2">Transcriptional regulator-like protein</fullName>
    </submittedName>
</protein>